<evidence type="ECO:0000313" key="2">
    <source>
        <dbReference type="Proteomes" id="UP000070371"/>
    </source>
</evidence>
<name>A0A126V6N1_9RHOB</name>
<keyword evidence="1" id="KW-0540">Nuclease</keyword>
<dbReference type="InterPro" id="IPR007636">
    <property type="entry name" value="Restrct_endonuc_II_XhoI"/>
</dbReference>
<dbReference type="KEGG" id="hat:RC74_21375"/>
<geneLocation type="plasmid" evidence="1">
    <name>unnamed</name>
</geneLocation>
<dbReference type="GO" id="GO:0009036">
    <property type="term" value="F:type II site-specific deoxyribonuclease activity"/>
    <property type="evidence" value="ECO:0007669"/>
    <property type="project" value="InterPro"/>
</dbReference>
<dbReference type="OrthoDB" id="3638769at2"/>
<gene>
    <name evidence="1" type="ORF">RC74_21375</name>
</gene>
<keyword evidence="2" id="KW-1185">Reference proteome</keyword>
<dbReference type="EMBL" id="CP014328">
    <property type="protein sequence ID" value="AML53807.1"/>
    <property type="molecule type" value="Genomic_DNA"/>
</dbReference>
<dbReference type="Pfam" id="PF04555">
    <property type="entry name" value="XhoI"/>
    <property type="match status" value="1"/>
</dbReference>
<dbReference type="GO" id="GO:0009307">
    <property type="term" value="P:DNA restriction-modification system"/>
    <property type="evidence" value="ECO:0007669"/>
    <property type="project" value="InterPro"/>
</dbReference>
<keyword evidence="1" id="KW-0378">Hydrolase</keyword>
<dbReference type="GO" id="GO:0003677">
    <property type="term" value="F:DNA binding"/>
    <property type="evidence" value="ECO:0007669"/>
    <property type="project" value="InterPro"/>
</dbReference>
<reference evidence="1 2" key="1">
    <citation type="submission" date="2016-02" db="EMBL/GenBank/DDBJ databases">
        <title>Complete genome sequence of Halocynthiibacter arcticus PAMC 20958t from arctic marine sediment.</title>
        <authorList>
            <person name="Lee Y.M."/>
            <person name="Baek K."/>
            <person name="Lee H.K."/>
            <person name="Shin S.C."/>
        </authorList>
    </citation>
    <scope>NUCLEOTIDE SEQUENCE [LARGE SCALE GENOMIC DNA]</scope>
    <source>
        <strain evidence="1">PAMC 20958</strain>
        <plasmid evidence="2">Plasmid</plasmid>
    </source>
</reference>
<sequence length="245" mass="27066">MTLDLADYEAQAREAVKLFWGNRKAALAKQTDAGNQDAGARGAVTAGKNLDGFVAMVQSLVEANELWDAEICVRKRSLVLPGFYRPTKEWDMLILRRGELVAALEFKSQVGPSFGNNFNNRSEEVMGSAHDMWTAYREGAFGEDTSRPFLGWLMLVEECDASTSPVKVSEPHFHVDPVFRGASYIERYDILCKRLVQEGLYNSAALLASPREAAADGQFRHLSELASLKTFVTEFAGHIAAVAAR</sequence>
<organism evidence="1 2">
    <name type="scientific">Falsihalocynthiibacter arcticus</name>
    <dbReference type="NCBI Taxonomy" id="1579316"/>
    <lineage>
        <taxon>Bacteria</taxon>
        <taxon>Pseudomonadati</taxon>
        <taxon>Pseudomonadota</taxon>
        <taxon>Alphaproteobacteria</taxon>
        <taxon>Rhodobacterales</taxon>
        <taxon>Roseobacteraceae</taxon>
        <taxon>Falsihalocynthiibacter</taxon>
    </lineage>
</organism>
<proteinExistence type="predicted"/>
<dbReference type="Proteomes" id="UP000070371">
    <property type="component" value="Plasmid unnamed"/>
</dbReference>
<keyword evidence="1" id="KW-0255">Endonuclease</keyword>
<dbReference type="AlphaFoldDB" id="A0A126V6N1"/>
<dbReference type="RefSeq" id="WP_039000030.1">
    <property type="nucleotide sequence ID" value="NZ_CP014328.1"/>
</dbReference>
<protein>
    <submittedName>
        <fullName evidence="1">Restriction endonuclease</fullName>
    </submittedName>
</protein>
<keyword evidence="1" id="KW-0614">Plasmid</keyword>
<evidence type="ECO:0000313" key="1">
    <source>
        <dbReference type="EMBL" id="AML53807.1"/>
    </source>
</evidence>
<dbReference type="REBASE" id="140566">
    <property type="entry name" value="Har20958ORF21380P"/>
</dbReference>
<accession>A0A126V6N1</accession>